<dbReference type="Proteomes" id="UP000095286">
    <property type="component" value="Unplaced"/>
</dbReference>
<evidence type="ECO:0000313" key="1">
    <source>
        <dbReference type="Proteomes" id="UP000095286"/>
    </source>
</evidence>
<dbReference type="WBParaSite" id="RSKR_0000932300.1">
    <property type="protein sequence ID" value="RSKR_0000932300.1"/>
    <property type="gene ID" value="RSKR_0000932300"/>
</dbReference>
<sequence>MSKLIILLTISAVFAMTYAQTSVAPNKKPWTKCQICHHIIAHAEKHFHAGEPEAGLLHELTRECIRLSHEDGQTAGQHCLTIVHKYIDQIFADFNKKETPCQICTEGGECGASDSCVDPTRRAF</sequence>
<proteinExistence type="predicted"/>
<name>A0AC35UAB7_9BILA</name>
<organism evidence="1 2">
    <name type="scientific">Rhabditophanes sp. KR3021</name>
    <dbReference type="NCBI Taxonomy" id="114890"/>
    <lineage>
        <taxon>Eukaryota</taxon>
        <taxon>Metazoa</taxon>
        <taxon>Ecdysozoa</taxon>
        <taxon>Nematoda</taxon>
        <taxon>Chromadorea</taxon>
        <taxon>Rhabditida</taxon>
        <taxon>Tylenchina</taxon>
        <taxon>Panagrolaimomorpha</taxon>
        <taxon>Strongyloidoidea</taxon>
        <taxon>Alloionematidae</taxon>
        <taxon>Rhabditophanes</taxon>
    </lineage>
</organism>
<protein>
    <submittedName>
        <fullName evidence="2">Saposin B-type domain-containing protein</fullName>
    </submittedName>
</protein>
<accession>A0AC35UAB7</accession>
<reference evidence="2" key="1">
    <citation type="submission" date="2016-11" db="UniProtKB">
        <authorList>
            <consortium name="WormBaseParasite"/>
        </authorList>
    </citation>
    <scope>IDENTIFICATION</scope>
    <source>
        <strain evidence="2">KR3021</strain>
    </source>
</reference>
<evidence type="ECO:0000313" key="2">
    <source>
        <dbReference type="WBParaSite" id="RSKR_0000932300.1"/>
    </source>
</evidence>